<dbReference type="Gene3D" id="3.40.50.10140">
    <property type="entry name" value="Toll/interleukin-1 receptor homology (TIR) domain"/>
    <property type="match status" value="1"/>
</dbReference>
<dbReference type="GO" id="GO:0007165">
    <property type="term" value="P:signal transduction"/>
    <property type="evidence" value="ECO:0007669"/>
    <property type="project" value="InterPro"/>
</dbReference>
<dbReference type="Pfam" id="PF13676">
    <property type="entry name" value="TIR_2"/>
    <property type="match status" value="1"/>
</dbReference>
<keyword evidence="2" id="KW-0675">Receptor</keyword>
<accession>A0AAE3UF55</accession>
<proteinExistence type="predicted"/>
<dbReference type="EMBL" id="JASJOU010000004">
    <property type="protein sequence ID" value="MDJ1502051.1"/>
    <property type="molecule type" value="Genomic_DNA"/>
</dbReference>
<dbReference type="SUPFAM" id="SSF52200">
    <property type="entry name" value="Toll/Interleukin receptor TIR domain"/>
    <property type="match status" value="1"/>
</dbReference>
<evidence type="ECO:0000313" key="2">
    <source>
        <dbReference type="EMBL" id="MDJ1502051.1"/>
    </source>
</evidence>
<reference evidence="2" key="1">
    <citation type="submission" date="2023-05" db="EMBL/GenBank/DDBJ databases">
        <authorList>
            <person name="Zhang X."/>
        </authorList>
    </citation>
    <scope>NUCLEOTIDE SEQUENCE</scope>
    <source>
        <strain evidence="2">BD1B2-1</strain>
    </source>
</reference>
<protein>
    <submittedName>
        <fullName evidence="2">Toll/interleukin-1 receptor domain-containing protein</fullName>
    </submittedName>
</protein>
<evidence type="ECO:0000313" key="3">
    <source>
        <dbReference type="Proteomes" id="UP001232063"/>
    </source>
</evidence>
<feature type="domain" description="TIR" evidence="1">
    <location>
        <begin position="42"/>
        <end position="136"/>
    </location>
</feature>
<sequence length="188" mass="21999">MTILTKNDLLQVRLGASEQEVRAFSNKKNQMFEARRNRNPTVFLSHSHHDKEQIEKALVLLNKLGVDVYVDWLDEGMPDVPNGETARKIKDKIKENRKFVVLATNKAITSKWVNWELGYGDADKYIENISIIPIAENDGNWIGNEYLQIYPRVEKESSYNYYKQVWDTIYTVIYPNGKKIMLKDWLTN</sequence>
<name>A0AAE3UF55_9BACT</name>
<dbReference type="InterPro" id="IPR035897">
    <property type="entry name" value="Toll_tir_struct_dom_sf"/>
</dbReference>
<dbReference type="RefSeq" id="WP_314511862.1">
    <property type="nucleotide sequence ID" value="NZ_JASJOU010000004.1"/>
</dbReference>
<evidence type="ECO:0000259" key="1">
    <source>
        <dbReference type="Pfam" id="PF13676"/>
    </source>
</evidence>
<dbReference type="Proteomes" id="UP001232063">
    <property type="component" value="Unassembled WGS sequence"/>
</dbReference>
<dbReference type="AlphaFoldDB" id="A0AAE3UF55"/>
<gene>
    <name evidence="2" type="ORF">QNI22_15400</name>
</gene>
<keyword evidence="3" id="KW-1185">Reference proteome</keyword>
<comment type="caution">
    <text evidence="2">The sequence shown here is derived from an EMBL/GenBank/DDBJ whole genome shotgun (WGS) entry which is preliminary data.</text>
</comment>
<organism evidence="2 3">
    <name type="scientific">Xanthocytophaga agilis</name>
    <dbReference type="NCBI Taxonomy" id="3048010"/>
    <lineage>
        <taxon>Bacteria</taxon>
        <taxon>Pseudomonadati</taxon>
        <taxon>Bacteroidota</taxon>
        <taxon>Cytophagia</taxon>
        <taxon>Cytophagales</taxon>
        <taxon>Rhodocytophagaceae</taxon>
        <taxon>Xanthocytophaga</taxon>
    </lineage>
</organism>
<dbReference type="InterPro" id="IPR000157">
    <property type="entry name" value="TIR_dom"/>
</dbReference>